<evidence type="ECO:0000313" key="3">
    <source>
        <dbReference type="Proteomes" id="UP000663827"/>
    </source>
</evidence>
<reference evidence="2" key="1">
    <citation type="submission" date="2021-01" db="EMBL/GenBank/DDBJ databases">
        <authorList>
            <person name="Kaushik A."/>
        </authorList>
    </citation>
    <scope>NUCLEOTIDE SEQUENCE</scope>
    <source>
        <strain evidence="2">AG5</strain>
    </source>
</reference>
<organism evidence="2 3">
    <name type="scientific">Rhizoctonia solani</name>
    <dbReference type="NCBI Taxonomy" id="456999"/>
    <lineage>
        <taxon>Eukaryota</taxon>
        <taxon>Fungi</taxon>
        <taxon>Dikarya</taxon>
        <taxon>Basidiomycota</taxon>
        <taxon>Agaricomycotina</taxon>
        <taxon>Agaricomycetes</taxon>
        <taxon>Cantharellales</taxon>
        <taxon>Ceratobasidiaceae</taxon>
        <taxon>Rhizoctonia</taxon>
    </lineage>
</organism>
<evidence type="ECO:0000313" key="2">
    <source>
        <dbReference type="EMBL" id="CAE7084619.1"/>
    </source>
</evidence>
<sequence length="1045" mass="115473">MTIVLTLTPEDDPGFPDVLRALGNAHTERFWSLGDKDDVDKAIEYKSAALKLIPDNNPNLALQLVNLATSHRDRFERLGDLIDMGKAIEYNSRAVAITAEDDPNFPNWLAELGISYQYRFGSLGELEDLTQAVEYQSRALALTPDGHPHFLTRLTNLGVSHKERFGRLGDLHDLEQAIEYQSRALALTPDGHPHLGSLLGNLAVSYKDRFGRLGELHDLEQCIEYESRALALTPDGHPHLPIRLGNLAVSYRERFGRLGELPDLEQAISYQSRALALTPDGHPDMTIHLGNLAVSYKERFGRLGELSDMEQSIACQSRAVALTSDGHPELPSRLGNLAVYYKERFGRLGKLSDLEQAIEHESRALALTPDGHPELPRRLGNIAVSYSEQFRRLGDLPDLEQTIAYQFRALDLTPESHPELPSRLGNLAVSYGERFGRLGQLQDLEQAIKHEANVLAIIPSDHPHSCLWHFNHAKSYLTYYNHSHDPSHLHQALASFRDASISSAGSPRLRFENAQSWASYACKHSVLNPIEACQAAIDLLPQFIWLGTTADQRYHDLKSIQTLAVDAAHAAIISSNYSLALEWLEHARCVAWNQNLMLRSPLDQLLDSHPALATRLQGVASELHAASSNSRESLARSRSITLEQVAQDHRRLAQEYEDLLTQARIQPGFEDFLRPMKAAGLMRAARNGPVVVINCHEQRCDAITVLPSHTTIGHLSLPSFNSKKAQDAHSTIRSILRRKGIRERGVSLRKKPERHNDSEFRGALMMLWTDVVKPVLEFLALTTHDPGARLPHITWCPTRAASFLPLHAAGDYSQPAGSRVFDYVVSSYTPTLTALLTSPPSTLSCNSQVLAIGQANTPGHNQLPGTTAELKLVRMHVEGRAKYSELTDAQATPTTVLDAMEQHDWVHLACHAHQNLHDPTKSGFFLHDGTLDLAAINRRSFNKKGLAFLSACQTATGDETLPNEAVHLASGMLMAGYSSVIATMWSVGDAEAPLVADKVYSQLMKTGALGNGEAGRALHDAVAGLRSSIGEKEFGRWVPFIHIGS</sequence>
<dbReference type="Pfam" id="PF12770">
    <property type="entry name" value="CHAT"/>
    <property type="match status" value="1"/>
</dbReference>
<protein>
    <recommendedName>
        <fullName evidence="1">CHAT domain-containing protein</fullName>
    </recommendedName>
</protein>
<comment type="caution">
    <text evidence="2">The sequence shown here is derived from an EMBL/GenBank/DDBJ whole genome shotgun (WGS) entry which is preliminary data.</text>
</comment>
<evidence type="ECO:0000259" key="1">
    <source>
        <dbReference type="Pfam" id="PF12770"/>
    </source>
</evidence>
<dbReference type="PANTHER" id="PTHR19959:SF119">
    <property type="entry name" value="FUNGAL LIPASE-LIKE DOMAIN-CONTAINING PROTEIN"/>
    <property type="match status" value="1"/>
</dbReference>
<dbReference type="PANTHER" id="PTHR19959">
    <property type="entry name" value="KINESIN LIGHT CHAIN"/>
    <property type="match status" value="1"/>
</dbReference>
<dbReference type="InterPro" id="IPR024983">
    <property type="entry name" value="CHAT_dom"/>
</dbReference>
<dbReference type="SUPFAM" id="SSF81901">
    <property type="entry name" value="HCP-like"/>
    <property type="match status" value="1"/>
</dbReference>
<dbReference type="Proteomes" id="UP000663827">
    <property type="component" value="Unassembled WGS sequence"/>
</dbReference>
<dbReference type="SUPFAM" id="SSF48452">
    <property type="entry name" value="TPR-like"/>
    <property type="match status" value="1"/>
</dbReference>
<name>A0A8H3HVR4_9AGAM</name>
<dbReference type="InterPro" id="IPR011990">
    <property type="entry name" value="TPR-like_helical_dom_sf"/>
</dbReference>
<proteinExistence type="predicted"/>
<feature type="domain" description="CHAT" evidence="1">
    <location>
        <begin position="767"/>
        <end position="1045"/>
    </location>
</feature>
<accession>A0A8H3HVR4</accession>
<dbReference type="EMBL" id="CAJNJQ010000537">
    <property type="protein sequence ID" value="CAE7084619.1"/>
    <property type="molecule type" value="Genomic_DNA"/>
</dbReference>
<gene>
    <name evidence="2" type="ORF">RDB_LOCUS26531</name>
</gene>
<dbReference type="Gene3D" id="1.25.40.10">
    <property type="entry name" value="Tetratricopeptide repeat domain"/>
    <property type="match status" value="3"/>
</dbReference>
<dbReference type="AlphaFoldDB" id="A0A8H3HVR4"/>